<evidence type="ECO:0000313" key="1">
    <source>
        <dbReference type="EMBL" id="SPF48947.1"/>
    </source>
</evidence>
<dbReference type="Proteomes" id="UP000238701">
    <property type="component" value="Unassembled WGS sequence"/>
</dbReference>
<evidence type="ECO:0000313" key="2">
    <source>
        <dbReference type="Proteomes" id="UP000238701"/>
    </source>
</evidence>
<organism evidence="1 2">
    <name type="scientific">Candidatus Sulfotelmatobacter kueseliae</name>
    <dbReference type="NCBI Taxonomy" id="2042962"/>
    <lineage>
        <taxon>Bacteria</taxon>
        <taxon>Pseudomonadati</taxon>
        <taxon>Acidobacteriota</taxon>
        <taxon>Terriglobia</taxon>
        <taxon>Terriglobales</taxon>
        <taxon>Candidatus Korobacteraceae</taxon>
        <taxon>Candidatus Sulfotelmatobacter</taxon>
    </lineage>
</organism>
<accession>A0A2U3LAK2</accession>
<reference evidence="2" key="1">
    <citation type="submission" date="2018-02" db="EMBL/GenBank/DDBJ databases">
        <authorList>
            <person name="Hausmann B."/>
        </authorList>
    </citation>
    <scope>NUCLEOTIDE SEQUENCE [LARGE SCALE GENOMIC DNA]</scope>
    <source>
        <strain evidence="2">Peat soil MAG SbA1</strain>
    </source>
</reference>
<gene>
    <name evidence="1" type="ORF">SBA1_90082</name>
</gene>
<protein>
    <submittedName>
        <fullName evidence="1">Uncharacterized protein</fullName>
    </submittedName>
</protein>
<sequence>MARALLPAKSWTAANPLQERGLTRAEAFIALHYRFRKAVSFVEALATGRPGRRIFGRN</sequence>
<name>A0A2U3LAK2_9BACT</name>
<proteinExistence type="predicted"/>
<dbReference type="AlphaFoldDB" id="A0A2U3LAK2"/>
<dbReference type="EMBL" id="OMOD01000188">
    <property type="protein sequence ID" value="SPF48947.1"/>
    <property type="molecule type" value="Genomic_DNA"/>
</dbReference>